<feature type="domain" description="Methyltransferase" evidence="1">
    <location>
        <begin position="25"/>
        <end position="121"/>
    </location>
</feature>
<dbReference type="AlphaFoldDB" id="A0A9E8MM66"/>
<dbReference type="Pfam" id="PF13649">
    <property type="entry name" value="Methyltransf_25"/>
    <property type="match status" value="1"/>
</dbReference>
<keyword evidence="2" id="KW-0489">Methyltransferase</keyword>
<organism evidence="2 3">
    <name type="scientific">Microcella daejeonensis</name>
    <dbReference type="NCBI Taxonomy" id="2994971"/>
    <lineage>
        <taxon>Bacteria</taxon>
        <taxon>Bacillati</taxon>
        <taxon>Actinomycetota</taxon>
        <taxon>Actinomycetes</taxon>
        <taxon>Micrococcales</taxon>
        <taxon>Microbacteriaceae</taxon>
        <taxon>Microcella</taxon>
    </lineage>
</organism>
<dbReference type="InterPro" id="IPR029063">
    <property type="entry name" value="SAM-dependent_MTases_sf"/>
</dbReference>
<dbReference type="Gene3D" id="3.40.50.150">
    <property type="entry name" value="Vaccinia Virus protein VP39"/>
    <property type="match status" value="1"/>
</dbReference>
<dbReference type="Proteomes" id="UP001164706">
    <property type="component" value="Chromosome"/>
</dbReference>
<dbReference type="KEGG" id="mdb:OVN18_03445"/>
<evidence type="ECO:0000313" key="2">
    <source>
        <dbReference type="EMBL" id="WAB82076.1"/>
    </source>
</evidence>
<gene>
    <name evidence="2" type="ORF">OVN18_03445</name>
</gene>
<dbReference type="EMBL" id="CP113089">
    <property type="protein sequence ID" value="WAB82076.1"/>
    <property type="molecule type" value="Genomic_DNA"/>
</dbReference>
<dbReference type="SUPFAM" id="SSF53335">
    <property type="entry name" value="S-adenosyl-L-methionine-dependent methyltransferases"/>
    <property type="match status" value="1"/>
</dbReference>
<name>A0A9E8MM66_9MICO</name>
<proteinExistence type="predicted"/>
<dbReference type="GO" id="GO:0032259">
    <property type="term" value="P:methylation"/>
    <property type="evidence" value="ECO:0007669"/>
    <property type="project" value="UniProtKB-KW"/>
</dbReference>
<keyword evidence="2" id="KW-0808">Transferase</keyword>
<evidence type="ECO:0000313" key="3">
    <source>
        <dbReference type="Proteomes" id="UP001164706"/>
    </source>
</evidence>
<protein>
    <submittedName>
        <fullName evidence="2">Class I SAM-dependent methyltransferase</fullName>
    </submittedName>
</protein>
<dbReference type="GO" id="GO:0008168">
    <property type="term" value="F:methyltransferase activity"/>
    <property type="evidence" value="ECO:0007669"/>
    <property type="project" value="UniProtKB-KW"/>
</dbReference>
<evidence type="ECO:0000259" key="1">
    <source>
        <dbReference type="Pfam" id="PF13649"/>
    </source>
</evidence>
<dbReference type="CDD" id="cd02440">
    <property type="entry name" value="AdoMet_MTases"/>
    <property type="match status" value="1"/>
</dbReference>
<dbReference type="RefSeq" id="WP_267781927.1">
    <property type="nucleotide sequence ID" value="NZ_CP113089.1"/>
</dbReference>
<reference evidence="2" key="1">
    <citation type="submission" date="2022-11" db="EMBL/GenBank/DDBJ databases">
        <title>Description of Microcella daejonensis nov. sp, isolated from riverside soil.</title>
        <authorList>
            <person name="Molina K.M."/>
            <person name="Kim S.B."/>
        </authorList>
    </citation>
    <scope>NUCLEOTIDE SEQUENCE</scope>
    <source>
        <strain evidence="2">MMS21-STM12</strain>
    </source>
</reference>
<keyword evidence="3" id="KW-1185">Reference proteome</keyword>
<accession>A0A9E8MM66</accession>
<dbReference type="InterPro" id="IPR041698">
    <property type="entry name" value="Methyltransf_25"/>
</dbReference>
<sequence length="174" mass="17613">MPGEPSENRHRFAVDLLAAPAGATVLEFGAGTGAGSAQVLANDPAARVVVVDRSATAVARIGLRLADELAEGRVTLLDVELAALELPEASVDAAFGVNVNAFWMTMALRESAALMRALAPGAPLVVAYGADPTGSPTRARATLASVAANLASGGFLVEREVVAAEGSAVVARRP</sequence>